<accession>A0A0A9CAD3</accession>
<sequence>MNCKVKAELYF</sequence>
<evidence type="ECO:0000313" key="1">
    <source>
        <dbReference type="EMBL" id="JAD73254.1"/>
    </source>
</evidence>
<name>A0A0A9CAD3_ARUDO</name>
<reference evidence="1" key="1">
    <citation type="submission" date="2014-09" db="EMBL/GenBank/DDBJ databases">
        <authorList>
            <person name="Magalhaes I.L.F."/>
            <person name="Oliveira U."/>
            <person name="Santos F.R."/>
            <person name="Vidigal T.H.D.A."/>
            <person name="Brescovit A.D."/>
            <person name="Santos A.J."/>
        </authorList>
    </citation>
    <scope>NUCLEOTIDE SEQUENCE</scope>
    <source>
        <tissue evidence="1">Shoot tissue taken approximately 20 cm above the soil surface</tissue>
    </source>
</reference>
<dbReference type="EMBL" id="GBRH01224641">
    <property type="protein sequence ID" value="JAD73254.1"/>
    <property type="molecule type" value="Transcribed_RNA"/>
</dbReference>
<organism evidence="1">
    <name type="scientific">Arundo donax</name>
    <name type="common">Giant reed</name>
    <name type="synonym">Donax arundinaceus</name>
    <dbReference type="NCBI Taxonomy" id="35708"/>
    <lineage>
        <taxon>Eukaryota</taxon>
        <taxon>Viridiplantae</taxon>
        <taxon>Streptophyta</taxon>
        <taxon>Embryophyta</taxon>
        <taxon>Tracheophyta</taxon>
        <taxon>Spermatophyta</taxon>
        <taxon>Magnoliopsida</taxon>
        <taxon>Liliopsida</taxon>
        <taxon>Poales</taxon>
        <taxon>Poaceae</taxon>
        <taxon>PACMAD clade</taxon>
        <taxon>Arundinoideae</taxon>
        <taxon>Arundineae</taxon>
        <taxon>Arundo</taxon>
    </lineage>
</organism>
<protein>
    <submittedName>
        <fullName evidence="1">Uncharacterized protein</fullName>
    </submittedName>
</protein>
<proteinExistence type="predicted"/>
<reference evidence="1" key="2">
    <citation type="journal article" date="2015" name="Data Brief">
        <title>Shoot transcriptome of the giant reed, Arundo donax.</title>
        <authorList>
            <person name="Barrero R.A."/>
            <person name="Guerrero F.D."/>
            <person name="Moolhuijzen P."/>
            <person name="Goolsby J.A."/>
            <person name="Tidwell J."/>
            <person name="Bellgard S.E."/>
            <person name="Bellgard M.I."/>
        </authorList>
    </citation>
    <scope>NUCLEOTIDE SEQUENCE</scope>
    <source>
        <tissue evidence="1">Shoot tissue taken approximately 20 cm above the soil surface</tissue>
    </source>
</reference>